<feature type="transmembrane region" description="Helical" evidence="9">
    <location>
        <begin position="196"/>
        <end position="217"/>
    </location>
</feature>
<dbReference type="InterPro" id="IPR003594">
    <property type="entry name" value="HATPase_dom"/>
</dbReference>
<keyword evidence="7" id="KW-0902">Two-component regulatory system</keyword>
<dbReference type="InterPro" id="IPR003661">
    <property type="entry name" value="HisK_dim/P_dom"/>
</dbReference>
<evidence type="ECO:0000256" key="6">
    <source>
        <dbReference type="ARBA" id="ARBA00022777"/>
    </source>
</evidence>
<evidence type="ECO:0000256" key="4">
    <source>
        <dbReference type="ARBA" id="ARBA00022553"/>
    </source>
</evidence>
<dbReference type="InterPro" id="IPR050736">
    <property type="entry name" value="Sensor_HK_Regulatory"/>
</dbReference>
<dbReference type="InterPro" id="IPR036890">
    <property type="entry name" value="HATPase_C_sf"/>
</dbReference>
<keyword evidence="4" id="KW-0597">Phosphoprotein</keyword>
<evidence type="ECO:0000259" key="11">
    <source>
        <dbReference type="PROSITE" id="PS50885"/>
    </source>
</evidence>
<dbReference type="Gene3D" id="3.30.565.10">
    <property type="entry name" value="Histidine kinase-like ATPase, C-terminal domain"/>
    <property type="match status" value="1"/>
</dbReference>
<keyword evidence="9" id="KW-1133">Transmembrane helix</keyword>
<keyword evidence="13" id="KW-1185">Reference proteome</keyword>
<dbReference type="Pfam" id="PF00512">
    <property type="entry name" value="HisKA"/>
    <property type="match status" value="1"/>
</dbReference>
<dbReference type="OrthoDB" id="9813394at2"/>
<evidence type="ECO:0000256" key="2">
    <source>
        <dbReference type="ARBA" id="ARBA00004370"/>
    </source>
</evidence>
<dbReference type="EC" id="2.7.13.3" evidence="3"/>
<evidence type="ECO:0000259" key="10">
    <source>
        <dbReference type="PROSITE" id="PS50109"/>
    </source>
</evidence>
<dbReference type="SMART" id="SM00304">
    <property type="entry name" value="HAMP"/>
    <property type="match status" value="1"/>
</dbReference>
<dbReference type="InterPro" id="IPR005467">
    <property type="entry name" value="His_kinase_dom"/>
</dbReference>
<feature type="domain" description="HAMP" evidence="11">
    <location>
        <begin position="219"/>
        <end position="271"/>
    </location>
</feature>
<dbReference type="InterPro" id="IPR003660">
    <property type="entry name" value="HAMP_dom"/>
</dbReference>
<comment type="catalytic activity">
    <reaction evidence="1">
        <text>ATP + protein L-histidine = ADP + protein N-phospho-L-histidine.</text>
        <dbReference type="EC" id="2.7.13.3"/>
    </reaction>
</comment>
<dbReference type="SUPFAM" id="SSF158472">
    <property type="entry name" value="HAMP domain-like"/>
    <property type="match status" value="1"/>
</dbReference>
<evidence type="ECO:0000256" key="5">
    <source>
        <dbReference type="ARBA" id="ARBA00022679"/>
    </source>
</evidence>
<dbReference type="SMART" id="SM00388">
    <property type="entry name" value="HisKA"/>
    <property type="match status" value="1"/>
</dbReference>
<dbReference type="SUPFAM" id="SSF55874">
    <property type="entry name" value="ATPase domain of HSP90 chaperone/DNA topoisomerase II/histidine kinase"/>
    <property type="match status" value="1"/>
</dbReference>
<dbReference type="GO" id="GO:0016020">
    <property type="term" value="C:membrane"/>
    <property type="evidence" value="ECO:0007669"/>
    <property type="project" value="UniProtKB-SubCell"/>
</dbReference>
<sequence>MSYRTLKRLLGETSLERKCRLLFGSGLLALIIGSFLLYRGLNRRVVWDQNRDVARLHVGSVLREFHERLKQSGGDADEAASQGDLADFAPATLPDDLRGYLYRVYAPDPSRADALLTPPDKEGLDALADLRAGEEEVTRIEETDDGPRFHFYAAARNDPARCAACHTGAAPGALLGAVHVTLPLGRTRASLARNDVFLLTTGVVTAVLAMLAAWAIVRYVIVKPVLHLKEVADEIARGTLDRRSDIRTGDEFEELSQAFNRMLRHLITLQDELRDKNVELDTRADRLAQANMELYETNRLKDEFLATMSHELRTPLNSILGFSEVLENSPALDVKQKKWVGNIRNGGRDLKVLIDDILDLAKIESGKLDVNPAPVDLERLCHRQADALRPIAERKGIEMAVEIDRSLPELHQDAGKLQQILNNLLSNALKFTPSGGQVRVRGRDLGPRDRRGGALIGPIGSGRHAERWFELAVSDTGIGIPLEDQAAIFEKFRQARGPSADGRAADAMTREHGGTGLGLSIVKELCRLLGGEVTCTSEYGRGSLFTVRLPVRCPDPEPPGPAEEPGELRLPRSPASAA</sequence>
<feature type="region of interest" description="Disordered" evidence="8">
    <location>
        <begin position="554"/>
        <end position="578"/>
    </location>
</feature>
<dbReference type="Gene3D" id="6.10.340.10">
    <property type="match status" value="1"/>
</dbReference>
<keyword evidence="9" id="KW-0472">Membrane</keyword>
<dbReference type="PRINTS" id="PR00344">
    <property type="entry name" value="BCTRLSENSOR"/>
</dbReference>
<dbReference type="SUPFAM" id="SSF47384">
    <property type="entry name" value="Homodimeric domain of signal transducing histidine kinase"/>
    <property type="match status" value="1"/>
</dbReference>
<dbReference type="CDD" id="cd06225">
    <property type="entry name" value="HAMP"/>
    <property type="match status" value="1"/>
</dbReference>
<accession>A0A517PCD4</accession>
<evidence type="ECO:0000256" key="1">
    <source>
        <dbReference type="ARBA" id="ARBA00000085"/>
    </source>
</evidence>
<comment type="subcellular location">
    <subcellularLocation>
        <location evidence="2">Membrane</location>
    </subcellularLocation>
</comment>
<dbReference type="InterPro" id="IPR036097">
    <property type="entry name" value="HisK_dim/P_sf"/>
</dbReference>
<dbReference type="PANTHER" id="PTHR43711">
    <property type="entry name" value="TWO-COMPONENT HISTIDINE KINASE"/>
    <property type="match status" value="1"/>
</dbReference>
<dbReference type="InterPro" id="IPR004358">
    <property type="entry name" value="Sig_transdc_His_kin-like_C"/>
</dbReference>
<keyword evidence="5 12" id="KW-0808">Transferase</keyword>
<dbReference type="AlphaFoldDB" id="A0A517PCD4"/>
<proteinExistence type="predicted"/>
<dbReference type="Pfam" id="PF00672">
    <property type="entry name" value="HAMP"/>
    <property type="match status" value="1"/>
</dbReference>
<evidence type="ECO:0000313" key="13">
    <source>
        <dbReference type="Proteomes" id="UP000318741"/>
    </source>
</evidence>
<evidence type="ECO:0000256" key="7">
    <source>
        <dbReference type="ARBA" id="ARBA00023012"/>
    </source>
</evidence>
<dbReference type="PROSITE" id="PS50109">
    <property type="entry name" value="HIS_KIN"/>
    <property type="match status" value="1"/>
</dbReference>
<dbReference type="CDD" id="cd16922">
    <property type="entry name" value="HATPase_EvgS-ArcB-TorS-like"/>
    <property type="match status" value="1"/>
</dbReference>
<dbReference type="PANTHER" id="PTHR43711:SF31">
    <property type="entry name" value="HISTIDINE KINASE"/>
    <property type="match status" value="1"/>
</dbReference>
<evidence type="ECO:0000313" key="12">
    <source>
        <dbReference type="EMBL" id="QDT17044.1"/>
    </source>
</evidence>
<dbReference type="RefSeq" id="WP_145359953.1">
    <property type="nucleotide sequence ID" value="NZ_CP036265.1"/>
</dbReference>
<dbReference type="EMBL" id="CP036265">
    <property type="protein sequence ID" value="QDT17044.1"/>
    <property type="molecule type" value="Genomic_DNA"/>
</dbReference>
<dbReference type="Proteomes" id="UP000318741">
    <property type="component" value="Chromosome"/>
</dbReference>
<dbReference type="GO" id="GO:0000155">
    <property type="term" value="F:phosphorelay sensor kinase activity"/>
    <property type="evidence" value="ECO:0007669"/>
    <property type="project" value="InterPro"/>
</dbReference>
<dbReference type="Pfam" id="PF02518">
    <property type="entry name" value="HATPase_c"/>
    <property type="match status" value="1"/>
</dbReference>
<keyword evidence="9" id="KW-0812">Transmembrane</keyword>
<dbReference type="SMART" id="SM00387">
    <property type="entry name" value="HATPase_c"/>
    <property type="match status" value="1"/>
</dbReference>
<evidence type="ECO:0000256" key="8">
    <source>
        <dbReference type="SAM" id="MobiDB-lite"/>
    </source>
</evidence>
<feature type="transmembrane region" description="Helical" evidence="9">
    <location>
        <begin position="20"/>
        <end position="41"/>
    </location>
</feature>
<evidence type="ECO:0000256" key="9">
    <source>
        <dbReference type="SAM" id="Phobius"/>
    </source>
</evidence>
<organism evidence="12 13">
    <name type="scientific">Alienimonas californiensis</name>
    <dbReference type="NCBI Taxonomy" id="2527989"/>
    <lineage>
        <taxon>Bacteria</taxon>
        <taxon>Pseudomonadati</taxon>
        <taxon>Planctomycetota</taxon>
        <taxon>Planctomycetia</taxon>
        <taxon>Planctomycetales</taxon>
        <taxon>Planctomycetaceae</taxon>
        <taxon>Alienimonas</taxon>
    </lineage>
</organism>
<gene>
    <name evidence="12" type="primary">barA_2</name>
    <name evidence="12" type="ORF">CA12_31550</name>
</gene>
<feature type="domain" description="Histidine kinase" evidence="10">
    <location>
        <begin position="307"/>
        <end position="553"/>
    </location>
</feature>
<dbReference type="KEGG" id="acaf:CA12_31550"/>
<evidence type="ECO:0000256" key="3">
    <source>
        <dbReference type="ARBA" id="ARBA00012438"/>
    </source>
</evidence>
<protein>
    <recommendedName>
        <fullName evidence="3">histidine kinase</fullName>
        <ecNumber evidence="3">2.7.13.3</ecNumber>
    </recommendedName>
</protein>
<dbReference type="Gene3D" id="1.10.287.130">
    <property type="match status" value="1"/>
</dbReference>
<dbReference type="PROSITE" id="PS50885">
    <property type="entry name" value="HAMP"/>
    <property type="match status" value="1"/>
</dbReference>
<reference evidence="12 13" key="1">
    <citation type="submission" date="2019-02" db="EMBL/GenBank/DDBJ databases">
        <title>Deep-cultivation of Planctomycetes and their phenomic and genomic characterization uncovers novel biology.</title>
        <authorList>
            <person name="Wiegand S."/>
            <person name="Jogler M."/>
            <person name="Boedeker C."/>
            <person name="Pinto D."/>
            <person name="Vollmers J."/>
            <person name="Rivas-Marin E."/>
            <person name="Kohn T."/>
            <person name="Peeters S.H."/>
            <person name="Heuer A."/>
            <person name="Rast P."/>
            <person name="Oberbeckmann S."/>
            <person name="Bunk B."/>
            <person name="Jeske O."/>
            <person name="Meyerdierks A."/>
            <person name="Storesund J.E."/>
            <person name="Kallscheuer N."/>
            <person name="Luecker S."/>
            <person name="Lage O.M."/>
            <person name="Pohl T."/>
            <person name="Merkel B.J."/>
            <person name="Hornburger P."/>
            <person name="Mueller R.-W."/>
            <person name="Bruemmer F."/>
            <person name="Labrenz M."/>
            <person name="Spormann A.M."/>
            <person name="Op den Camp H."/>
            <person name="Overmann J."/>
            <person name="Amann R."/>
            <person name="Jetten M.S.M."/>
            <person name="Mascher T."/>
            <person name="Medema M.H."/>
            <person name="Devos D.P."/>
            <person name="Kaster A.-K."/>
            <person name="Ovreas L."/>
            <person name="Rohde M."/>
            <person name="Galperin M.Y."/>
            <person name="Jogler C."/>
        </authorList>
    </citation>
    <scope>NUCLEOTIDE SEQUENCE [LARGE SCALE GENOMIC DNA]</scope>
    <source>
        <strain evidence="12 13">CA12</strain>
    </source>
</reference>
<name>A0A517PCD4_9PLAN</name>
<keyword evidence="6 12" id="KW-0418">Kinase</keyword>
<dbReference type="CDD" id="cd00082">
    <property type="entry name" value="HisKA"/>
    <property type="match status" value="1"/>
</dbReference>